<dbReference type="Proteomes" id="UP000815325">
    <property type="component" value="Unassembled WGS sequence"/>
</dbReference>
<name>A0ABQ7G2N6_DUNSA</name>
<dbReference type="EMBL" id="MU070237">
    <property type="protein sequence ID" value="KAF5828858.1"/>
    <property type="molecule type" value="Genomic_DNA"/>
</dbReference>
<protein>
    <submittedName>
        <fullName evidence="2">Uncharacterized protein</fullName>
    </submittedName>
</protein>
<evidence type="ECO:0000313" key="2">
    <source>
        <dbReference type="EMBL" id="KAF5828858.1"/>
    </source>
</evidence>
<proteinExistence type="predicted"/>
<feature type="compositionally biased region" description="Low complexity" evidence="1">
    <location>
        <begin position="373"/>
        <end position="399"/>
    </location>
</feature>
<feature type="region of interest" description="Disordered" evidence="1">
    <location>
        <begin position="361"/>
        <end position="561"/>
    </location>
</feature>
<accession>A0ABQ7G2N6</accession>
<feature type="region of interest" description="Disordered" evidence="1">
    <location>
        <begin position="270"/>
        <end position="291"/>
    </location>
</feature>
<feature type="region of interest" description="Disordered" evidence="1">
    <location>
        <begin position="27"/>
        <end position="50"/>
    </location>
</feature>
<evidence type="ECO:0000256" key="1">
    <source>
        <dbReference type="SAM" id="MobiDB-lite"/>
    </source>
</evidence>
<feature type="compositionally biased region" description="Pro residues" evidence="1">
    <location>
        <begin position="400"/>
        <end position="417"/>
    </location>
</feature>
<feature type="compositionally biased region" description="Low complexity" evidence="1">
    <location>
        <begin position="506"/>
        <end position="523"/>
    </location>
</feature>
<feature type="region of interest" description="Disordered" evidence="1">
    <location>
        <begin position="208"/>
        <end position="231"/>
    </location>
</feature>
<feature type="compositionally biased region" description="Low complexity" evidence="1">
    <location>
        <begin position="456"/>
        <end position="469"/>
    </location>
</feature>
<feature type="region of interest" description="Disordered" evidence="1">
    <location>
        <begin position="154"/>
        <end position="183"/>
    </location>
</feature>
<feature type="compositionally biased region" description="Basic and acidic residues" evidence="1">
    <location>
        <begin position="539"/>
        <end position="561"/>
    </location>
</feature>
<feature type="compositionally biased region" description="Low complexity" evidence="1">
    <location>
        <begin position="29"/>
        <end position="47"/>
    </location>
</feature>
<comment type="caution">
    <text evidence="2">The sequence shown here is derived from an EMBL/GenBank/DDBJ whole genome shotgun (WGS) entry which is preliminary data.</text>
</comment>
<sequence>MNICTQGPPANLALLLPQDRCKRSKHQQRCSVSSCPSSSPSLRRQQLYPHSPPPACMPPCPPNNTNAASPAPCALVPAPTVAWPSQQAPLLESDEREEPMRGGQQLMAVPLSHAQEQNLPAAAAPPHFRFVSSGEAKMAQVQLLQQRAAQLATTSSTGAEWSEEEDATDACESPPSSSFQTAPSAPLLQRSGVQGYGEHAQLVWRGLGPEAKPASPSGLNTGEGGDGEMQVDPVAEKCGSEAGTAPPAGALHLVEIDRDVSKNGLRENHKAFSGKVGTPQAPSAALQAEEYTAQLQQPEAKPLQQVQEQPEQQAAVPVGTAAVLAHRSGPRTEGNGHDLHATAAEASIPSAEAATPLLGFSIPSREANPPSPTDSTPSPEAFTPPAAFSFPSAATATPSLPSPTTNPPPAVAPPPQMVPSKPVVAALQRAQADSTVAPSMPVVASLHRAQAESTVQAGGSQQHAGAQQGYDRNGERRGSSAAGRERKSGGLLGRLFSPWGSHGPRQQHLQQQQQRQQQHSSQQNVIKREREDEGEEGYGVERRVRARAPELEDVANADKEKAKDGAIDLMCGAGPSDPEGGENSNAHTGGVVAAGLEAVLHNNAHARGAVAAGPEAVLHSNVLTDGVVAAGPGSSALSGQASLECARLLQLVSRLAAQLGQPQPGGELAVRLSMALDSHAAKVSPAGQEESWRVEPEACRAASYKRLEGIIRSSFYMARARQQQRQQQQPGPACGLAQLVSSTIDVDRWCSVGLPPPRPLPASQGSVAIVRIAASAMEQLLQGCGCAPASPCSLPDFDRLLKTCSQVVQAIGEDGALGRGAPPSLLHSLLLQVYGSGEAHSGASLEQRTVQALVASVEPAQGIFRSIEEFESSK</sequence>
<feature type="compositionally biased region" description="Basic and acidic residues" evidence="1">
    <location>
        <begin position="472"/>
        <end position="488"/>
    </location>
</feature>
<gene>
    <name evidence="2" type="ORF">DUNSADRAFT_16977</name>
</gene>
<feature type="compositionally biased region" description="Polar residues" evidence="1">
    <location>
        <begin position="174"/>
        <end position="183"/>
    </location>
</feature>
<reference evidence="2" key="1">
    <citation type="submission" date="2017-08" db="EMBL/GenBank/DDBJ databases">
        <authorList>
            <person name="Polle J.E."/>
            <person name="Barry K."/>
            <person name="Cushman J."/>
            <person name="Schmutz J."/>
            <person name="Tran D."/>
            <person name="Hathwaick L.T."/>
            <person name="Yim W.C."/>
            <person name="Jenkins J."/>
            <person name="Mckie-Krisberg Z.M."/>
            <person name="Prochnik S."/>
            <person name="Lindquist E."/>
            <person name="Dockter R.B."/>
            <person name="Adam C."/>
            <person name="Molina H."/>
            <person name="Bunkerborg J."/>
            <person name="Jin E."/>
            <person name="Buchheim M."/>
            <person name="Magnuson J."/>
        </authorList>
    </citation>
    <scope>NUCLEOTIDE SEQUENCE</scope>
    <source>
        <strain evidence="2">CCAP 19/18</strain>
    </source>
</reference>
<evidence type="ECO:0000313" key="3">
    <source>
        <dbReference type="Proteomes" id="UP000815325"/>
    </source>
</evidence>
<keyword evidence="3" id="KW-1185">Reference proteome</keyword>
<organism evidence="2 3">
    <name type="scientific">Dunaliella salina</name>
    <name type="common">Green alga</name>
    <name type="synonym">Protococcus salinus</name>
    <dbReference type="NCBI Taxonomy" id="3046"/>
    <lineage>
        <taxon>Eukaryota</taxon>
        <taxon>Viridiplantae</taxon>
        <taxon>Chlorophyta</taxon>
        <taxon>core chlorophytes</taxon>
        <taxon>Chlorophyceae</taxon>
        <taxon>CS clade</taxon>
        <taxon>Chlamydomonadales</taxon>
        <taxon>Dunaliellaceae</taxon>
        <taxon>Dunaliella</taxon>
    </lineage>
</organism>